<dbReference type="SUPFAM" id="SSF52096">
    <property type="entry name" value="ClpP/crotonase"/>
    <property type="match status" value="1"/>
</dbReference>
<organism evidence="16 17">
    <name type="scientific">Pacificibacter marinus</name>
    <dbReference type="NCBI Taxonomy" id="658057"/>
    <lineage>
        <taxon>Bacteria</taxon>
        <taxon>Pseudomonadati</taxon>
        <taxon>Pseudomonadota</taxon>
        <taxon>Alphaproteobacteria</taxon>
        <taxon>Rhodobacterales</taxon>
        <taxon>Roseobacteraceae</taxon>
        <taxon>Pacificibacter</taxon>
    </lineage>
</organism>
<evidence type="ECO:0000256" key="12">
    <source>
        <dbReference type="ARBA" id="ARBA00023268"/>
    </source>
</evidence>
<protein>
    <submittedName>
        <fullName evidence="16">Fatty acid oxidation complex subunit alpha</fullName>
    </submittedName>
</protein>
<comment type="subcellular location">
    <subcellularLocation>
        <location evidence="1">Peroxisome</location>
    </subcellularLocation>
</comment>
<dbReference type="AlphaFoldDB" id="A0A1Y5SZY2"/>
<dbReference type="GO" id="GO:0070403">
    <property type="term" value="F:NAD+ binding"/>
    <property type="evidence" value="ECO:0007669"/>
    <property type="project" value="InterPro"/>
</dbReference>
<keyword evidence="11" id="KW-0456">Lyase</keyword>
<dbReference type="PANTHER" id="PTHR23309:SF49">
    <property type="entry name" value="PEROXISOMAL BIFUNCTIONAL ENZYME"/>
    <property type="match status" value="1"/>
</dbReference>
<dbReference type="UniPathway" id="UPA00659"/>
<sequence length="701" mass="74264">MTIPEVAPALTPKVPSMIDTHLEGGVAYILLANPPVNALTLALRSSLLSSLQIAQDDPSVKVICLRGQGGGFSTGLDPKEMTRLPSGANEASPTLQELCFAIENSSKPVVAALHGAVFEAGLALALAAHYRIIGPKARVAAPEVTVGLVPGGGVTQRLPRLVGAAVSLEILLSGKAVMGSQTLALGLCDQVIDMRDQKGVTAYCADLVDRGAEVRRTSEARNGFLDGASYMKNVAARRSTLSETHLKAPQLIIDCVEAALLLPFDVGVRKEDAARLDVLGSAQMRAMSYAFFAEHRAAQPRGIDVSLARPVKKIGIAGVSNVALGIAKSALENGFEVVIFGSDANQVALAQGKITRSYDATLQQGGMSSAEHARCLARFQGASELESLKSCDMVIDATTGSVDRRAQILTRIEEFVAQNTILATISDHGFGSISQHLSHPDRFLGMHFFGMAHDVRVVELVKTDTVAPAAFATAYAVVRKLGKTPVSVTARDGLIANTVQSAVWAAVDVLLLMGVRPSQIDRAMENYGMSIGPCAHLDVLGLQNVSGAAATVLSDAGRHGRGGRGGFYDYILSEEGPKRQDDTQAMVLIDELRKGAGIDRVTMSDAQVCDRIVLAQSNAGARALQVGVAARPVDIDTVMVLGKGYPRWRGGPMFAADVMRPLVVQKKLLQFAQEAPDIWDPSPLWGDLVRSGNDMKSLNNI</sequence>
<dbReference type="GO" id="GO:0004300">
    <property type="term" value="F:enoyl-CoA hydratase activity"/>
    <property type="evidence" value="ECO:0007669"/>
    <property type="project" value="UniProtKB-ARBA"/>
</dbReference>
<dbReference type="InterPro" id="IPR006108">
    <property type="entry name" value="3HC_DH_C"/>
</dbReference>
<evidence type="ECO:0000256" key="8">
    <source>
        <dbReference type="ARBA" id="ARBA00023098"/>
    </source>
</evidence>
<dbReference type="STRING" id="658057.SAMN04488032_107176"/>
<reference evidence="16 17" key="1">
    <citation type="submission" date="2017-03" db="EMBL/GenBank/DDBJ databases">
        <authorList>
            <person name="Afonso C.L."/>
            <person name="Miller P.J."/>
            <person name="Scott M.A."/>
            <person name="Spackman E."/>
            <person name="Goraichik I."/>
            <person name="Dimitrov K.M."/>
            <person name="Suarez D.L."/>
            <person name="Swayne D.E."/>
        </authorList>
    </citation>
    <scope>NUCLEOTIDE SEQUENCE [LARGE SCALE GENOMIC DNA]</scope>
    <source>
        <strain evidence="16 17">CECT 7971</strain>
    </source>
</reference>
<keyword evidence="5" id="KW-0442">Lipid degradation</keyword>
<evidence type="ECO:0000259" key="14">
    <source>
        <dbReference type="Pfam" id="PF00725"/>
    </source>
</evidence>
<dbReference type="EMBL" id="FWFW01000007">
    <property type="protein sequence ID" value="SLN50434.1"/>
    <property type="molecule type" value="Genomic_DNA"/>
</dbReference>
<evidence type="ECO:0000256" key="7">
    <source>
        <dbReference type="ARBA" id="ARBA00023027"/>
    </source>
</evidence>
<feature type="domain" description="3-hydroxyacyl-CoA dehydrogenase NAD binding" evidence="15">
    <location>
        <begin position="313"/>
        <end position="488"/>
    </location>
</feature>
<dbReference type="Proteomes" id="UP000193307">
    <property type="component" value="Unassembled WGS sequence"/>
</dbReference>
<evidence type="ECO:0000256" key="9">
    <source>
        <dbReference type="ARBA" id="ARBA00023140"/>
    </source>
</evidence>
<comment type="pathway">
    <text evidence="2">Lipid metabolism; fatty acid beta-oxidation.</text>
</comment>
<feature type="domain" description="3-hydroxyacyl-CoA dehydrogenase C-terminal" evidence="14">
    <location>
        <begin position="493"/>
        <end position="549"/>
    </location>
</feature>
<evidence type="ECO:0000313" key="16">
    <source>
        <dbReference type="EMBL" id="SLN50434.1"/>
    </source>
</evidence>
<comment type="catalytic activity">
    <reaction evidence="13">
        <text>a (3S)-3-hydroxyacyl-CoA + NAD(+) = a 3-oxoacyl-CoA + NADH + H(+)</text>
        <dbReference type="Rhea" id="RHEA:22432"/>
        <dbReference type="ChEBI" id="CHEBI:15378"/>
        <dbReference type="ChEBI" id="CHEBI:57318"/>
        <dbReference type="ChEBI" id="CHEBI:57540"/>
        <dbReference type="ChEBI" id="CHEBI:57945"/>
        <dbReference type="ChEBI" id="CHEBI:90726"/>
        <dbReference type="EC" id="1.1.1.35"/>
    </reaction>
</comment>
<keyword evidence="4" id="KW-0276">Fatty acid metabolism</keyword>
<evidence type="ECO:0000256" key="3">
    <source>
        <dbReference type="ARBA" id="ARBA00011245"/>
    </source>
</evidence>
<keyword evidence="9" id="KW-0576">Peroxisome</keyword>
<evidence type="ECO:0000313" key="17">
    <source>
        <dbReference type="Proteomes" id="UP000193307"/>
    </source>
</evidence>
<evidence type="ECO:0000256" key="13">
    <source>
        <dbReference type="ARBA" id="ARBA00049556"/>
    </source>
</evidence>
<keyword evidence="8" id="KW-0443">Lipid metabolism</keyword>
<dbReference type="Gene3D" id="3.40.50.720">
    <property type="entry name" value="NAD(P)-binding Rossmann-like Domain"/>
    <property type="match status" value="1"/>
</dbReference>
<keyword evidence="10" id="KW-0413">Isomerase</keyword>
<evidence type="ECO:0000259" key="15">
    <source>
        <dbReference type="Pfam" id="PF02737"/>
    </source>
</evidence>
<keyword evidence="7" id="KW-0520">NAD</keyword>
<gene>
    <name evidence="16" type="primary">fadB</name>
    <name evidence="16" type="ORF">PAM7971_02496</name>
</gene>
<dbReference type="PANTHER" id="PTHR23309">
    <property type="entry name" value="3-HYDROXYACYL-COA DEHYROGENASE"/>
    <property type="match status" value="1"/>
</dbReference>
<comment type="subunit">
    <text evidence="3">Monomer.</text>
</comment>
<dbReference type="InterPro" id="IPR001753">
    <property type="entry name" value="Enoyl-CoA_hydra/iso"/>
</dbReference>
<evidence type="ECO:0000256" key="4">
    <source>
        <dbReference type="ARBA" id="ARBA00022832"/>
    </source>
</evidence>
<keyword evidence="12" id="KW-0511">Multifunctional enzyme</keyword>
<dbReference type="SUPFAM" id="SSF51735">
    <property type="entry name" value="NAD(P)-binding Rossmann-fold domains"/>
    <property type="match status" value="1"/>
</dbReference>
<dbReference type="GO" id="GO:0003857">
    <property type="term" value="F:(3S)-3-hydroxyacyl-CoA dehydrogenase (NAD+) activity"/>
    <property type="evidence" value="ECO:0007669"/>
    <property type="project" value="UniProtKB-EC"/>
</dbReference>
<evidence type="ECO:0000256" key="2">
    <source>
        <dbReference type="ARBA" id="ARBA00005005"/>
    </source>
</evidence>
<dbReference type="GO" id="GO:0006635">
    <property type="term" value="P:fatty acid beta-oxidation"/>
    <property type="evidence" value="ECO:0007669"/>
    <property type="project" value="UniProtKB-UniPathway"/>
</dbReference>
<dbReference type="InterPro" id="IPR008927">
    <property type="entry name" value="6-PGluconate_DH-like_C_sf"/>
</dbReference>
<evidence type="ECO:0000256" key="6">
    <source>
        <dbReference type="ARBA" id="ARBA00023002"/>
    </source>
</evidence>
<evidence type="ECO:0000256" key="10">
    <source>
        <dbReference type="ARBA" id="ARBA00023235"/>
    </source>
</evidence>
<proteinExistence type="predicted"/>
<dbReference type="Gene3D" id="3.90.226.10">
    <property type="entry name" value="2-enoyl-CoA Hydratase, Chain A, domain 1"/>
    <property type="match status" value="1"/>
</dbReference>
<dbReference type="InterPro" id="IPR036291">
    <property type="entry name" value="NAD(P)-bd_dom_sf"/>
</dbReference>
<keyword evidence="6" id="KW-0560">Oxidoreductase</keyword>
<dbReference type="Gene3D" id="1.10.1040.50">
    <property type="match status" value="1"/>
</dbReference>
<name>A0A1Y5SZY2_9RHOB</name>
<accession>A0A1Y5SZY2</accession>
<dbReference type="RefSeq" id="WP_170842176.1">
    <property type="nucleotide sequence ID" value="NZ_FNZV01000007.1"/>
</dbReference>
<dbReference type="GO" id="GO:0016853">
    <property type="term" value="F:isomerase activity"/>
    <property type="evidence" value="ECO:0007669"/>
    <property type="project" value="UniProtKB-KW"/>
</dbReference>
<dbReference type="Pfam" id="PF02737">
    <property type="entry name" value="3HCDH_N"/>
    <property type="match status" value="1"/>
</dbReference>
<dbReference type="Pfam" id="PF00725">
    <property type="entry name" value="3HCDH"/>
    <property type="match status" value="1"/>
</dbReference>
<dbReference type="CDD" id="cd06558">
    <property type="entry name" value="crotonase-like"/>
    <property type="match status" value="1"/>
</dbReference>
<dbReference type="Pfam" id="PF00378">
    <property type="entry name" value="ECH_1"/>
    <property type="match status" value="1"/>
</dbReference>
<evidence type="ECO:0000256" key="11">
    <source>
        <dbReference type="ARBA" id="ARBA00023239"/>
    </source>
</evidence>
<evidence type="ECO:0000256" key="5">
    <source>
        <dbReference type="ARBA" id="ARBA00022963"/>
    </source>
</evidence>
<keyword evidence="17" id="KW-1185">Reference proteome</keyword>
<dbReference type="InterPro" id="IPR006176">
    <property type="entry name" value="3-OHacyl-CoA_DH_NAD-bd"/>
</dbReference>
<evidence type="ECO:0000256" key="1">
    <source>
        <dbReference type="ARBA" id="ARBA00004275"/>
    </source>
</evidence>
<dbReference type="SUPFAM" id="SSF48179">
    <property type="entry name" value="6-phosphogluconate dehydrogenase C-terminal domain-like"/>
    <property type="match status" value="2"/>
</dbReference>
<dbReference type="InterPro" id="IPR029045">
    <property type="entry name" value="ClpP/crotonase-like_dom_sf"/>
</dbReference>